<feature type="region of interest" description="Disordered" evidence="1">
    <location>
        <begin position="37"/>
        <end position="56"/>
    </location>
</feature>
<dbReference type="HOGENOM" id="CLU_2505348_0_0_11"/>
<feature type="transmembrane region" description="Helical" evidence="2">
    <location>
        <begin position="12"/>
        <end position="32"/>
    </location>
</feature>
<accession>I0GXF9</accession>
<reference evidence="3 4" key="1">
    <citation type="submission" date="2012-02" db="EMBL/GenBank/DDBJ databases">
        <title>Complete genome sequence of Actinoplanes missouriensis 431 (= NBRC 102363).</title>
        <authorList>
            <person name="Ohnishi Y."/>
            <person name="Ishikawa J."/>
            <person name="Sekine M."/>
            <person name="Hosoyama A."/>
            <person name="Harada T."/>
            <person name="Narita H."/>
            <person name="Hata T."/>
            <person name="Konno Y."/>
            <person name="Tutikane K."/>
            <person name="Fujita N."/>
            <person name="Horinouchi S."/>
            <person name="Hayakawa M."/>
        </authorList>
    </citation>
    <scope>NUCLEOTIDE SEQUENCE [LARGE SCALE GENOMIC DNA]</scope>
    <source>
        <strain evidence="4">ATCC 14538 / DSM 43046 / CBS 188.64 / JCM 3121 / NBRC 102363 / NCIMB 12654 / NRRL B-3342 / UNCC 431</strain>
    </source>
</reference>
<evidence type="ECO:0000256" key="2">
    <source>
        <dbReference type="SAM" id="Phobius"/>
    </source>
</evidence>
<dbReference type="Proteomes" id="UP000007882">
    <property type="component" value="Chromosome"/>
</dbReference>
<keyword evidence="2" id="KW-0472">Membrane</keyword>
<keyword evidence="2" id="KW-1133">Transmembrane helix</keyword>
<evidence type="ECO:0000256" key="1">
    <source>
        <dbReference type="SAM" id="MobiDB-lite"/>
    </source>
</evidence>
<dbReference type="STRING" id="512565.AMIS_2260"/>
<evidence type="ECO:0000313" key="3">
    <source>
        <dbReference type="EMBL" id="BAL85446.1"/>
    </source>
</evidence>
<dbReference type="AlphaFoldDB" id="I0GXF9"/>
<protein>
    <submittedName>
        <fullName evidence="3">Uncharacterized protein</fullName>
    </submittedName>
</protein>
<proteinExistence type="predicted"/>
<dbReference type="PATRIC" id="fig|512565.3.peg.230"/>
<keyword evidence="4" id="KW-1185">Reference proteome</keyword>
<keyword evidence="2" id="KW-0812">Transmembrane</keyword>
<sequence>MGMNLDLLNPTLVLAGPFIAVGGLGAFAVWAVNDFPMPKRKKSEPTKTQSPRPAIRARAEIATTAPHVKAIEGEILARPQIEGHR</sequence>
<organism evidence="3 4">
    <name type="scientific">Actinoplanes missouriensis (strain ATCC 14538 / DSM 43046 / CBS 188.64 / JCM 3121 / NBRC 102363 / NCIMB 12654 / NRRL B-3342 / UNCC 431)</name>
    <dbReference type="NCBI Taxonomy" id="512565"/>
    <lineage>
        <taxon>Bacteria</taxon>
        <taxon>Bacillati</taxon>
        <taxon>Actinomycetota</taxon>
        <taxon>Actinomycetes</taxon>
        <taxon>Micromonosporales</taxon>
        <taxon>Micromonosporaceae</taxon>
        <taxon>Actinoplanes</taxon>
    </lineage>
</organism>
<name>I0GXF9_ACTM4</name>
<dbReference type="EMBL" id="AP012319">
    <property type="protein sequence ID" value="BAL85446.1"/>
    <property type="molecule type" value="Genomic_DNA"/>
</dbReference>
<gene>
    <name evidence="3" type="ordered locus">AMIS_2260</name>
</gene>
<evidence type="ECO:0000313" key="4">
    <source>
        <dbReference type="Proteomes" id="UP000007882"/>
    </source>
</evidence>
<dbReference type="KEGG" id="ams:AMIS_2260"/>